<feature type="domain" description="Cysteine-rich small" evidence="1">
    <location>
        <begin position="13"/>
        <end position="95"/>
    </location>
</feature>
<gene>
    <name evidence="2" type="ORF">MM50RIKEN_01080</name>
</gene>
<dbReference type="AlphaFoldDB" id="A0A810Q1L6"/>
<evidence type="ECO:0000313" key="3">
    <source>
        <dbReference type="Proteomes" id="UP000681035"/>
    </source>
</evidence>
<name>A0A810Q1L6_9FIRM</name>
<dbReference type="RefSeq" id="WP_213541315.1">
    <property type="nucleotide sequence ID" value="NZ_AP023418.1"/>
</dbReference>
<keyword evidence="3" id="KW-1185">Reference proteome</keyword>
<proteinExistence type="predicted"/>
<evidence type="ECO:0000313" key="2">
    <source>
        <dbReference type="EMBL" id="BCK80345.1"/>
    </source>
</evidence>
<reference evidence="2" key="1">
    <citation type="submission" date="2020-09" db="EMBL/GenBank/DDBJ databases">
        <title>New species isolated from human feces.</title>
        <authorList>
            <person name="Kitahara M."/>
            <person name="Shigeno Y."/>
            <person name="Shime M."/>
            <person name="Matsumoto Y."/>
            <person name="Nakamura S."/>
            <person name="Motooka D."/>
            <person name="Fukuoka S."/>
            <person name="Nishikawa H."/>
            <person name="Benno Y."/>
        </authorList>
    </citation>
    <scope>NUCLEOTIDE SEQUENCE</scope>
    <source>
        <strain evidence="2">MM50</strain>
    </source>
</reference>
<dbReference type="EMBL" id="AP023418">
    <property type="protein sequence ID" value="BCK80345.1"/>
    <property type="molecule type" value="Genomic_DNA"/>
</dbReference>
<dbReference type="Pfam" id="PF04071">
    <property type="entry name" value="zf-like"/>
    <property type="match status" value="1"/>
</dbReference>
<protein>
    <submittedName>
        <fullName evidence="2">Metal-binding protein</fullName>
    </submittedName>
</protein>
<dbReference type="InterPro" id="IPR007212">
    <property type="entry name" value="Zf-like"/>
</dbReference>
<organism evidence="2 3">
    <name type="scientific">Vescimonas coprocola</name>
    <dbReference type="NCBI Taxonomy" id="2714355"/>
    <lineage>
        <taxon>Bacteria</taxon>
        <taxon>Bacillati</taxon>
        <taxon>Bacillota</taxon>
        <taxon>Clostridia</taxon>
        <taxon>Eubacteriales</taxon>
        <taxon>Oscillospiraceae</taxon>
        <taxon>Vescimonas</taxon>
    </lineage>
</organism>
<accession>A0A810Q1L6</accession>
<evidence type="ECO:0000259" key="1">
    <source>
        <dbReference type="Pfam" id="PF04071"/>
    </source>
</evidence>
<dbReference type="KEGG" id="vcop:MM50RIKEN_01080"/>
<dbReference type="Proteomes" id="UP000681035">
    <property type="component" value="Chromosome"/>
</dbReference>
<sequence>MDKPLSTKPEECHYSFFQHTQCEFFPCHKTAKPEDFNCLFCYCPLYALGDKCGGNFAYVGDGIKDCSGCLVPHGRGSYSYITKKFPELAELARKKDTK</sequence>